<evidence type="ECO:0000313" key="4">
    <source>
        <dbReference type="EMBL" id="KAF2098236.1"/>
    </source>
</evidence>
<dbReference type="GO" id="GO:0030479">
    <property type="term" value="C:actin cortical patch"/>
    <property type="evidence" value="ECO:0007669"/>
    <property type="project" value="TreeGrafter"/>
</dbReference>
<dbReference type="GO" id="GO:0006897">
    <property type="term" value="P:endocytosis"/>
    <property type="evidence" value="ECO:0007669"/>
    <property type="project" value="InterPro"/>
</dbReference>
<dbReference type="PANTHER" id="PTHR47789">
    <property type="entry name" value="LAS SEVENTEEN-BINDING PROTEIN 5"/>
    <property type="match status" value="1"/>
</dbReference>
<dbReference type="InterPro" id="IPR044103">
    <property type="entry name" value="GAT_LSB5"/>
</dbReference>
<feature type="non-terminal residue" evidence="4">
    <location>
        <position position="390"/>
    </location>
</feature>
<dbReference type="GO" id="GO:0051666">
    <property type="term" value="P:actin cortical patch localization"/>
    <property type="evidence" value="ECO:0007669"/>
    <property type="project" value="TreeGrafter"/>
</dbReference>
<dbReference type="SUPFAM" id="SSF89009">
    <property type="entry name" value="GAT-like domain"/>
    <property type="match status" value="1"/>
</dbReference>
<dbReference type="EMBL" id="ML978127">
    <property type="protein sequence ID" value="KAF2098236.1"/>
    <property type="molecule type" value="Genomic_DNA"/>
</dbReference>
<dbReference type="CDD" id="cd14232">
    <property type="entry name" value="GAT_LSB5"/>
    <property type="match status" value="1"/>
</dbReference>
<proteinExistence type="predicted"/>
<feature type="compositionally biased region" description="Low complexity" evidence="2">
    <location>
        <begin position="179"/>
        <end position="190"/>
    </location>
</feature>
<dbReference type="Proteomes" id="UP000799772">
    <property type="component" value="Unassembled WGS sequence"/>
</dbReference>
<dbReference type="GO" id="GO:0007015">
    <property type="term" value="P:actin filament organization"/>
    <property type="evidence" value="ECO:0007669"/>
    <property type="project" value="InterPro"/>
</dbReference>
<dbReference type="SUPFAM" id="SSF48464">
    <property type="entry name" value="ENTH/VHS domain"/>
    <property type="match status" value="1"/>
</dbReference>
<organism evidence="4 5">
    <name type="scientific">Rhizodiscina lignyota</name>
    <dbReference type="NCBI Taxonomy" id="1504668"/>
    <lineage>
        <taxon>Eukaryota</taxon>
        <taxon>Fungi</taxon>
        <taxon>Dikarya</taxon>
        <taxon>Ascomycota</taxon>
        <taxon>Pezizomycotina</taxon>
        <taxon>Dothideomycetes</taxon>
        <taxon>Pleosporomycetidae</taxon>
        <taxon>Aulographales</taxon>
        <taxon>Rhizodiscinaceae</taxon>
        <taxon>Rhizodiscina</taxon>
    </lineage>
</organism>
<gene>
    <name evidence="4" type="ORF">NA57DRAFT_24174</name>
</gene>
<dbReference type="CDD" id="cd16980">
    <property type="entry name" value="VHS_Lsb5"/>
    <property type="match status" value="1"/>
</dbReference>
<protein>
    <recommendedName>
        <fullName evidence="3">VHS domain-containing protein</fullName>
    </recommendedName>
</protein>
<reference evidence="4" key="1">
    <citation type="journal article" date="2020" name="Stud. Mycol.">
        <title>101 Dothideomycetes genomes: a test case for predicting lifestyles and emergence of pathogens.</title>
        <authorList>
            <person name="Haridas S."/>
            <person name="Albert R."/>
            <person name="Binder M."/>
            <person name="Bloem J."/>
            <person name="Labutti K."/>
            <person name="Salamov A."/>
            <person name="Andreopoulos B."/>
            <person name="Baker S."/>
            <person name="Barry K."/>
            <person name="Bills G."/>
            <person name="Bluhm B."/>
            <person name="Cannon C."/>
            <person name="Castanera R."/>
            <person name="Culley D."/>
            <person name="Daum C."/>
            <person name="Ezra D."/>
            <person name="Gonzalez J."/>
            <person name="Henrissat B."/>
            <person name="Kuo A."/>
            <person name="Liang C."/>
            <person name="Lipzen A."/>
            <person name="Lutzoni F."/>
            <person name="Magnuson J."/>
            <person name="Mondo S."/>
            <person name="Nolan M."/>
            <person name="Ohm R."/>
            <person name="Pangilinan J."/>
            <person name="Park H.-J."/>
            <person name="Ramirez L."/>
            <person name="Alfaro M."/>
            <person name="Sun H."/>
            <person name="Tritt A."/>
            <person name="Yoshinaga Y."/>
            <person name="Zwiers L.-H."/>
            <person name="Turgeon B."/>
            <person name="Goodwin S."/>
            <person name="Spatafora J."/>
            <person name="Crous P."/>
            <person name="Grigoriev I."/>
        </authorList>
    </citation>
    <scope>NUCLEOTIDE SEQUENCE</scope>
    <source>
        <strain evidence="4">CBS 133067</strain>
    </source>
</reference>
<feature type="compositionally biased region" description="Acidic residues" evidence="2">
    <location>
        <begin position="361"/>
        <end position="372"/>
    </location>
</feature>
<sequence length="390" mass="43922">SQRKPYSAITVQIDRLTSEQYEPDELSGIVDLVEVIRIQESGPTEAARAIRKKLKYGSPHRQLRALTILDGLIQNAGSRFQRTFADEPLLERLRILPKDELVDPEVRQKCNILFRQWANAYQNTPGLERVATLYKQLPSKPRRMDQSQSKVLRETEVDAVGDSSPPRSPFGDPDHVKRTSTAASASSAPSRPDKKNKLKPFNLEKEKQQMLETIAQSSVASTNLVNALKLINRENEQVSDNAEVMRRFETCKVLRRQVLRYIQLVESEQWIGSLISANDELVKALMAFEILDKSIDDDSDSDNDAYLARKLDFQQRSAGHRDTEEALAGLNLNEPAPAKPPRPGAMPPPVPAAGKQRQTIDPEDDEDEEDPFGDQYASQTPHVEKSGMTW</sequence>
<dbReference type="GO" id="GO:0043130">
    <property type="term" value="F:ubiquitin binding"/>
    <property type="evidence" value="ECO:0007669"/>
    <property type="project" value="InterPro"/>
</dbReference>
<dbReference type="PROSITE" id="PS50179">
    <property type="entry name" value="VHS"/>
    <property type="match status" value="1"/>
</dbReference>
<evidence type="ECO:0000256" key="2">
    <source>
        <dbReference type="SAM" id="MobiDB-lite"/>
    </source>
</evidence>
<name>A0A9P4IHC8_9PEZI</name>
<dbReference type="AlphaFoldDB" id="A0A9P4IHC8"/>
<dbReference type="InterPro" id="IPR002014">
    <property type="entry name" value="VHS_dom"/>
</dbReference>
<dbReference type="Pfam" id="PF00790">
    <property type="entry name" value="VHS"/>
    <property type="match status" value="1"/>
</dbReference>
<dbReference type="GO" id="GO:0007034">
    <property type="term" value="P:vacuolar transport"/>
    <property type="evidence" value="ECO:0007669"/>
    <property type="project" value="UniProtKB-ARBA"/>
</dbReference>
<feature type="region of interest" description="Disordered" evidence="2">
    <location>
        <begin position="138"/>
        <end position="200"/>
    </location>
</feature>
<dbReference type="OrthoDB" id="10068368at2759"/>
<evidence type="ECO:0000313" key="5">
    <source>
        <dbReference type="Proteomes" id="UP000799772"/>
    </source>
</evidence>
<comment type="subunit">
    <text evidence="1">Component of the ESCRT-0 complex composed of HSE1 and VPS27.</text>
</comment>
<evidence type="ECO:0000256" key="1">
    <source>
        <dbReference type="ARBA" id="ARBA00011446"/>
    </source>
</evidence>
<dbReference type="Gene3D" id="1.25.40.90">
    <property type="match status" value="1"/>
</dbReference>
<dbReference type="InterPro" id="IPR008942">
    <property type="entry name" value="ENTH_VHS"/>
</dbReference>
<dbReference type="GO" id="GO:0035091">
    <property type="term" value="F:phosphatidylinositol binding"/>
    <property type="evidence" value="ECO:0007669"/>
    <property type="project" value="InterPro"/>
</dbReference>
<dbReference type="PANTHER" id="PTHR47789:SF1">
    <property type="entry name" value="LAS SEVENTEEN-BINDING PROTEIN 5"/>
    <property type="match status" value="1"/>
</dbReference>
<feature type="domain" description="VHS" evidence="3">
    <location>
        <begin position="16"/>
        <end position="145"/>
    </location>
</feature>
<feature type="non-terminal residue" evidence="4">
    <location>
        <position position="1"/>
    </location>
</feature>
<comment type="caution">
    <text evidence="4">The sequence shown here is derived from an EMBL/GenBank/DDBJ whole genome shotgun (WGS) entry which is preliminary data.</text>
</comment>
<evidence type="ECO:0000259" key="3">
    <source>
        <dbReference type="PROSITE" id="PS50179"/>
    </source>
</evidence>
<feature type="compositionally biased region" description="Pro residues" evidence="2">
    <location>
        <begin position="337"/>
        <end position="351"/>
    </location>
</feature>
<feature type="region of interest" description="Disordered" evidence="2">
    <location>
        <begin position="328"/>
        <end position="390"/>
    </location>
</feature>
<dbReference type="SMART" id="SM00288">
    <property type="entry name" value="VHS"/>
    <property type="match status" value="1"/>
</dbReference>
<keyword evidence="5" id="KW-1185">Reference proteome</keyword>
<accession>A0A9P4IHC8</accession>
<dbReference type="InterPro" id="IPR045007">
    <property type="entry name" value="LSB5"/>
</dbReference>